<organism evidence="2 3">
    <name type="scientific">Microcoleus asticus IPMA8</name>
    <dbReference type="NCBI Taxonomy" id="2563858"/>
    <lineage>
        <taxon>Bacteria</taxon>
        <taxon>Bacillati</taxon>
        <taxon>Cyanobacteriota</taxon>
        <taxon>Cyanophyceae</taxon>
        <taxon>Oscillatoriophycideae</taxon>
        <taxon>Oscillatoriales</taxon>
        <taxon>Microcoleaceae</taxon>
        <taxon>Microcoleus</taxon>
        <taxon>Microcoleus asticus</taxon>
    </lineage>
</organism>
<keyword evidence="1" id="KW-1133">Transmembrane helix</keyword>
<dbReference type="EMBL" id="SRRZ01000019">
    <property type="protein sequence ID" value="NQE33733.1"/>
    <property type="molecule type" value="Genomic_DNA"/>
</dbReference>
<evidence type="ECO:0000256" key="1">
    <source>
        <dbReference type="SAM" id="Phobius"/>
    </source>
</evidence>
<feature type="transmembrane region" description="Helical" evidence="1">
    <location>
        <begin position="122"/>
        <end position="143"/>
    </location>
</feature>
<reference evidence="2 3" key="1">
    <citation type="journal article" date="2020" name="Sci. Rep.">
        <title>A novel cyanobacterial geosmin producer, revising GeoA distribution and dispersion patterns in Bacteria.</title>
        <authorList>
            <person name="Churro C."/>
            <person name="Semedo-Aguiar A.P."/>
            <person name="Silva A.D."/>
            <person name="Pereira-Leal J.B."/>
            <person name="Leite R.B."/>
        </authorList>
    </citation>
    <scope>NUCLEOTIDE SEQUENCE [LARGE SCALE GENOMIC DNA]</scope>
    <source>
        <strain evidence="2 3">IPMA8</strain>
    </source>
</reference>
<feature type="transmembrane region" description="Helical" evidence="1">
    <location>
        <begin position="384"/>
        <end position="403"/>
    </location>
</feature>
<accession>A0ABX2CVS8</accession>
<feature type="transmembrane region" description="Helical" evidence="1">
    <location>
        <begin position="424"/>
        <end position="442"/>
    </location>
</feature>
<feature type="transmembrane region" description="Helical" evidence="1">
    <location>
        <begin position="278"/>
        <end position="296"/>
    </location>
</feature>
<evidence type="ECO:0000313" key="2">
    <source>
        <dbReference type="EMBL" id="NQE33733.1"/>
    </source>
</evidence>
<dbReference type="Proteomes" id="UP000702425">
    <property type="component" value="Unassembled WGS sequence"/>
</dbReference>
<sequence length="662" mass="74288">MEADPPGVTRLCLLTSRIRATYLKENWSAAWYKIVAAIDRTLMKKFILFTLYLIPVVLLIGFVANFSVNVPVDDEWRLASLFEKIAQGNVTFNDFWALHSNHRIVFPKIIIAVLAFASRWNINYQLCLSIGLAAITFIAMYKLSSMQVKNVGDDLWHLANILTCILVCSLVQYENWLWGFQLAWFFVNLCFVAAVYALVSNPKLLPNIAVFNRMKYSRDTAVPCPYPISVLHYIRISIAAVFCFIASFSLAQGLLSWLAAIPAVAALEGNAAQKRKKIIVWMLLFVATCAVYSIDYHPSRKASIISLLSKPLVVIDYFLSLLGSPLVRFPGISALVGLLIFAIFLFLGFYFFVIASPAKQSPAPAIASYLAMTNRNDISENHDALPWLSIGFFSVLSALFITAGRAEFGAIQALESSRYTTNSILLLIALVQLGQLFFRGKYQETKATLNHNYIFFYRMLAGLLITTIIVNSQQAIAQSRTALLYKQGAQDCLQLINYLEQSDFFDNSPESCLRVLSKKTWLVREGAAIIDKIGWRKFAKNVEFISNTEKVYGYLEKPQTSEKSVILKKKAAVKAAGWAVLPENLKQPNIVLLSVGDKQSFFANAYVNLDSPDIAKSLKSELYNNARWAVELSDNNFPIAQTEIKAWVYNPVDNQFVQLRGG</sequence>
<gene>
    <name evidence="2" type="ORF">E5S67_01454</name>
</gene>
<keyword evidence="1" id="KW-0472">Membrane</keyword>
<keyword evidence="1" id="KW-0812">Transmembrane</keyword>
<feature type="transmembrane region" description="Helical" evidence="1">
    <location>
        <begin position="46"/>
        <end position="68"/>
    </location>
</feature>
<evidence type="ECO:0000313" key="3">
    <source>
        <dbReference type="Proteomes" id="UP000702425"/>
    </source>
</evidence>
<protein>
    <submittedName>
        <fullName evidence="2">Uncharacterized protein</fullName>
    </submittedName>
</protein>
<name>A0ABX2CVS8_9CYAN</name>
<feature type="transmembrane region" description="Helical" evidence="1">
    <location>
        <begin position="334"/>
        <end position="355"/>
    </location>
</feature>
<feature type="transmembrane region" description="Helical" evidence="1">
    <location>
        <begin position="155"/>
        <end position="173"/>
    </location>
</feature>
<keyword evidence="3" id="KW-1185">Reference proteome</keyword>
<feature type="transmembrane region" description="Helical" evidence="1">
    <location>
        <begin position="302"/>
        <end position="322"/>
    </location>
</feature>
<comment type="caution">
    <text evidence="2">The sequence shown here is derived from an EMBL/GenBank/DDBJ whole genome shotgun (WGS) entry which is preliminary data.</text>
</comment>
<proteinExistence type="predicted"/>
<feature type="transmembrane region" description="Helical" evidence="1">
    <location>
        <begin position="454"/>
        <end position="471"/>
    </location>
</feature>
<feature type="transmembrane region" description="Helical" evidence="1">
    <location>
        <begin position="179"/>
        <end position="199"/>
    </location>
</feature>